<feature type="compositionally biased region" description="Acidic residues" evidence="2">
    <location>
        <begin position="450"/>
        <end position="460"/>
    </location>
</feature>
<feature type="compositionally biased region" description="Polar residues" evidence="2">
    <location>
        <begin position="604"/>
        <end position="637"/>
    </location>
</feature>
<reference evidence="5" key="1">
    <citation type="submission" date="2025-08" db="UniProtKB">
        <authorList>
            <consortium name="RefSeq"/>
        </authorList>
    </citation>
    <scope>IDENTIFICATION</scope>
</reference>
<gene>
    <name evidence="5" type="primary">itprid1</name>
</gene>
<accession>A0A6J2UWK7</accession>
<dbReference type="SMART" id="SM01257">
    <property type="entry name" value="KRAP_IP3R_bind"/>
    <property type="match status" value="1"/>
</dbReference>
<feature type="region of interest" description="Disordered" evidence="2">
    <location>
        <begin position="402"/>
        <end position="489"/>
    </location>
</feature>
<keyword evidence="4" id="KW-1185">Reference proteome</keyword>
<feature type="compositionally biased region" description="Polar residues" evidence="2">
    <location>
        <begin position="541"/>
        <end position="557"/>
    </location>
</feature>
<feature type="region of interest" description="Disordered" evidence="2">
    <location>
        <begin position="879"/>
        <end position="905"/>
    </location>
</feature>
<evidence type="ECO:0000256" key="1">
    <source>
        <dbReference type="SAM" id="Coils"/>
    </source>
</evidence>
<dbReference type="CTD" id="223075"/>
<dbReference type="GeneID" id="115806737"/>
<feature type="region of interest" description="Disordered" evidence="2">
    <location>
        <begin position="215"/>
        <end position="336"/>
    </location>
</feature>
<feature type="region of interest" description="Disordered" evidence="2">
    <location>
        <begin position="520"/>
        <end position="642"/>
    </location>
</feature>
<feature type="domain" description="ITPR-interacting" evidence="3">
    <location>
        <begin position="111"/>
        <end position="256"/>
    </location>
</feature>
<feature type="coiled-coil region" evidence="1">
    <location>
        <begin position="796"/>
        <end position="830"/>
    </location>
</feature>
<evidence type="ECO:0000259" key="3">
    <source>
        <dbReference type="SMART" id="SM01257"/>
    </source>
</evidence>
<dbReference type="InParanoid" id="A0A6J2UWK7"/>
<organism evidence="4 5">
    <name type="scientific">Chanos chanos</name>
    <name type="common">Milkfish</name>
    <name type="synonym">Mugil chanos</name>
    <dbReference type="NCBI Taxonomy" id="29144"/>
    <lineage>
        <taxon>Eukaryota</taxon>
        <taxon>Metazoa</taxon>
        <taxon>Chordata</taxon>
        <taxon>Craniata</taxon>
        <taxon>Vertebrata</taxon>
        <taxon>Euteleostomi</taxon>
        <taxon>Actinopterygii</taxon>
        <taxon>Neopterygii</taxon>
        <taxon>Teleostei</taxon>
        <taxon>Ostariophysi</taxon>
        <taxon>Gonorynchiformes</taxon>
        <taxon>Chanidae</taxon>
        <taxon>Chanos</taxon>
    </lineage>
</organism>
<proteinExistence type="predicted"/>
<dbReference type="PANTHER" id="PTHR17469:SF14">
    <property type="entry name" value="PROTEIN ITPRID1"/>
    <property type="match status" value="1"/>
</dbReference>
<dbReference type="PANTHER" id="PTHR17469">
    <property type="entry name" value="SPERM SPECIFIC ANTIGEN 2-RELATED"/>
    <property type="match status" value="1"/>
</dbReference>
<feature type="region of interest" description="Disordered" evidence="2">
    <location>
        <begin position="34"/>
        <end position="75"/>
    </location>
</feature>
<feature type="compositionally biased region" description="Polar residues" evidence="2">
    <location>
        <begin position="311"/>
        <end position="326"/>
    </location>
</feature>
<feature type="compositionally biased region" description="Polar residues" evidence="2">
    <location>
        <begin position="269"/>
        <end position="279"/>
    </location>
</feature>
<dbReference type="OrthoDB" id="6088188at2759"/>
<feature type="compositionally biased region" description="Gly residues" evidence="2">
    <location>
        <begin position="217"/>
        <end position="229"/>
    </location>
</feature>
<dbReference type="InterPro" id="IPR029325">
    <property type="entry name" value="ITPR-bd"/>
</dbReference>
<feature type="compositionally biased region" description="Polar residues" evidence="2">
    <location>
        <begin position="419"/>
        <end position="449"/>
    </location>
</feature>
<evidence type="ECO:0000313" key="5">
    <source>
        <dbReference type="RefSeq" id="XP_030623461.1"/>
    </source>
</evidence>
<dbReference type="Pfam" id="PF14722">
    <property type="entry name" value="KRAP_IP3R_bind"/>
    <property type="match status" value="1"/>
</dbReference>
<dbReference type="AlphaFoldDB" id="A0A6J2UWK7"/>
<dbReference type="RefSeq" id="XP_030623461.1">
    <property type="nucleotide sequence ID" value="XM_030767601.1"/>
</dbReference>
<dbReference type="Proteomes" id="UP000504632">
    <property type="component" value="Chromosome 3"/>
</dbReference>
<dbReference type="InterPro" id="IPR043444">
    <property type="entry name" value="TESPA1-like"/>
</dbReference>
<name>A0A6J2UWK7_CHACN</name>
<evidence type="ECO:0000256" key="2">
    <source>
        <dbReference type="SAM" id="MobiDB-lite"/>
    </source>
</evidence>
<feature type="compositionally biased region" description="Low complexity" evidence="2">
    <location>
        <begin position="466"/>
        <end position="477"/>
    </location>
</feature>
<evidence type="ECO:0000313" key="4">
    <source>
        <dbReference type="Proteomes" id="UP000504632"/>
    </source>
</evidence>
<protein>
    <submittedName>
        <fullName evidence="5">Protein ITPRID1</fullName>
    </submittedName>
</protein>
<keyword evidence="1" id="KW-0175">Coiled coil</keyword>
<sequence length="947" mass="103737">MTKGMAVDMVAEKRAHLIASRSRWSKMEDQIAVCPQPSGERPRNQDSVQQWLISIHEENAKPEPSQEAPAEPLKRNASNEDDLALGTEASLYGKPAVQTVQEFLRSSLQTSVLPRWNSLTSAQSTSLSVMDVLNLWQDDPEELLLDLGFGCEEPDITGKIPARFINHPSKARGINIQLFLEAQKNRLDIENPDVRSRFRQLEVLHQVTTAFNSLVGGPAGASSQGGNGTSGPAVSTEAREKRKRMGMLLRKASKKTLSQAQDHHPLASPTETTTSSLEQSAGPHPDKHNPLVFGSLAPLVEEQVPDPSDFASPNSTTVPQSVTPTLRSRKRSPGEVVESFEMEEIQSFDEGSITGSCTGTTDHTGICERPSFSRMESSVIRANSCQSDSSGFMEEPFIPALTQQSSPGPELMKMLNAMSGDSTDSQRGSGDQCQPETNVHFSESQNQAETETESTMDTDPDAGAGVVQEETTQTEVQGPDGPTLVSASQSYDIAPEESELGAYSEDTNNDELCAREEDVQMPLDTDQRDTADGQGEDITQPGESSPSPEVTQPQEGSPSPDAELVPTELGLDGGESEMVSVPSNTLQEEPPRAGPGGLYLGRSVSVQMHSPLSSVSHTVPRRSLTQNPSLDPHSQSALRRRRESFSKKAWSDADIVSLSEDASHSVSAATPAAEKCFSPHPWRSQESSRGLGSFQMRSTSLDTGLSYEDGDGRWEGALMAGAQYCCSHEHRCHCCPQHGHRSVTQAEHHSAFSSTLPYSLEELEGMMRCMRKFCSVLTEIEERLEEEQVSMYSCLSDTLREEMQDILELRRAVKKEAKILEQQLAELVHHYDDNIRMKMNRLLDEQSGLCSQLNITPFERASSCRTSTRSVGVQCSLLPVPENPETELSENHSQETEDSPELSEACPCTLQPTDWTSAPKPDKMNFVTFIKSLKNSLQLSLSNDSLE</sequence>
<dbReference type="GO" id="GO:0005102">
    <property type="term" value="F:signaling receptor binding"/>
    <property type="evidence" value="ECO:0007669"/>
    <property type="project" value="InterPro"/>
</dbReference>